<sequence length="360" mass="40582">MYLLNASSANVGQVNRWQLISRLVKGDANLPGSWHKPIFRWKSLARTLVFPQVTLGLLSELAGNPQLGTLLQSQPDFPCKLHRPYLSANLTKRQGLQAIKDHYQLVNELMPTSLGLGYIQGSPFKLADVTGRHEQVFSLFLGTLPSLNKEGEATLMFANPQGEILALLTFNLMMYRQEKTLFIGGLQGAASQIPHEKIQISTKECHGLFPKRLLLEAAYCLAKSMGISQIIAVGNSTHIYQNWRYRRQKKDKLHANYDDFWQSLGGKKADDGYYALPTRIARKVIEDIASKKRAEYRRRYQLLDQLETGIAAHFQHAAITPTLTANPPVHEPTKPRGKTSFSELEVPHSLPKSQTEWQPQ</sequence>
<dbReference type="RefSeq" id="WP_071815365.1">
    <property type="nucleotide sequence ID" value="NZ_CCYO01000002.1"/>
</dbReference>
<evidence type="ECO:0000256" key="1">
    <source>
        <dbReference type="SAM" id="MobiDB-lite"/>
    </source>
</evidence>
<protein>
    <submittedName>
        <fullName evidence="2">Putative virulence factor</fullName>
    </submittedName>
</protein>
<dbReference type="PANTHER" id="PTHR38785:SF1">
    <property type="entry name" value="HOMOLOG OF VIRK"/>
    <property type="match status" value="1"/>
</dbReference>
<evidence type="ECO:0000313" key="2">
    <source>
        <dbReference type="EMBL" id="SUP99530.1"/>
    </source>
</evidence>
<dbReference type="Pfam" id="PF04393">
    <property type="entry name" value="DUF535"/>
    <property type="match status" value="1"/>
</dbReference>
<keyword evidence="3" id="KW-1185">Reference proteome</keyword>
<gene>
    <name evidence="2" type="ORF">NCTC10476_00763</name>
</gene>
<evidence type="ECO:0000313" key="3">
    <source>
        <dbReference type="Proteomes" id="UP000255169"/>
    </source>
</evidence>
<proteinExistence type="predicted"/>
<reference evidence="2 3" key="1">
    <citation type="submission" date="2018-06" db="EMBL/GenBank/DDBJ databases">
        <authorList>
            <consortium name="Pathogen Informatics"/>
            <person name="Doyle S."/>
        </authorList>
    </citation>
    <scope>NUCLEOTIDE SEQUENCE [LARGE SCALE GENOMIC DNA]</scope>
    <source>
        <strain evidence="2 3">NCTC10476</strain>
    </source>
</reference>
<feature type="compositionally biased region" description="Polar residues" evidence="1">
    <location>
        <begin position="351"/>
        <end position="360"/>
    </location>
</feature>
<feature type="region of interest" description="Disordered" evidence="1">
    <location>
        <begin position="321"/>
        <end position="360"/>
    </location>
</feature>
<dbReference type="AlphaFoldDB" id="A0A380QLH7"/>
<dbReference type="InterPro" id="IPR007488">
    <property type="entry name" value="DUF535"/>
</dbReference>
<dbReference type="OrthoDB" id="6835762at2"/>
<accession>A0A380QLH7</accession>
<dbReference type="EMBL" id="UHJG01000001">
    <property type="protein sequence ID" value="SUP99530.1"/>
    <property type="molecule type" value="Genomic_DNA"/>
</dbReference>
<name>A0A380QLH7_YERRU</name>
<dbReference type="GO" id="GO:0006974">
    <property type="term" value="P:DNA damage response"/>
    <property type="evidence" value="ECO:0007669"/>
    <property type="project" value="TreeGrafter"/>
</dbReference>
<dbReference type="PANTHER" id="PTHR38785">
    <property type="entry name" value="HOMOLOG OF VIRK"/>
    <property type="match status" value="1"/>
</dbReference>
<dbReference type="Proteomes" id="UP000255169">
    <property type="component" value="Unassembled WGS sequence"/>
</dbReference>
<organism evidence="2 3">
    <name type="scientific">Yersinia ruckeri</name>
    <dbReference type="NCBI Taxonomy" id="29486"/>
    <lineage>
        <taxon>Bacteria</taxon>
        <taxon>Pseudomonadati</taxon>
        <taxon>Pseudomonadota</taxon>
        <taxon>Gammaproteobacteria</taxon>
        <taxon>Enterobacterales</taxon>
        <taxon>Yersiniaceae</taxon>
        <taxon>Yersinia</taxon>
    </lineage>
</organism>